<feature type="region of interest" description="Disordered" evidence="2">
    <location>
        <begin position="658"/>
        <end position="679"/>
    </location>
</feature>
<feature type="compositionally biased region" description="Acidic residues" evidence="2">
    <location>
        <begin position="787"/>
        <end position="799"/>
    </location>
</feature>
<feature type="compositionally biased region" description="Polar residues" evidence="2">
    <location>
        <begin position="58"/>
        <end position="73"/>
    </location>
</feature>
<sequence>MPQSKAPHRLGQLQAETKRTPSTPDKLMSSSPLHQRDSASVDKGRSDAKTTEIKKSKGNNMASPNYMKPTTCSDARKERVQVTVKSPAPVTTDKGKTCKSTTTSDSRPSSSSPVIKTLKTLARKASLRPRRPSMKKSSATALSPRKNVRRATCSSTLKDSKFPKVLDLSPGDKDVELTSIVKVCPFDYCSLNGHRHRHLHSLKRLPSARRRSLKTQRSVKLKRLSSVRKRSFRKGRRNISSGKIRSSQGSKFSPIIEEVTDDFFVEIYAEPPENDPKYTNCEKRSKQQELDREISKILSSLESMEDDVESSEEETEEVDGTVTLLEIPEIYAQISFGDNLDQTSDISFDDMYADSDISDSEAKEQTLTCFHENHHNWGYQCCGVNLEENRAVSPDDSEESRSNDPTHMDHEVKAAMFGYIKTENCEENDGALDAFLLAPESISMTGHGERGSLDSDYQEEAPGSNAGMKIETSDSCNELGLVAGLLEDNFVNGFSFAQKCTSMTSQDEDVPEKGLILPSEVASLGDNRDCSEHGEEGSIIKVQNSCISIKDEENGIGKTDDSSINGFGRKESELDGLKECELDEINHIIDALNEDIGDCKDEETNINAFKSEISERDDLVESKLATHDKCPENMSSIVVEDEETGNGEDENIVSFASKKSEQDLEETESATDDVGPDSINLSNVVAESANTESGKAEENDISFGCQRSEESELTAYESPDNINLSVVAEDVETGCDKNKDDESGFDSKKAVADSFEESKLATDVEIGGAKDEKKTNICISSKRAEQDLEESGLATDDESPGNINLSSSESETSESSVHEESDLSTDIENPDNYCTISEDRIGNGKLREYSTIEVEFSGSQFEICDVHQNESVSGFQQPRLDIESRRSCDAAEDWSISNAIPESISINLTKKINSEDNQMSENDELEGNDMFFDHDVADNLGSIENGITIPTEKARCSDMPEVCNKQKVRRRRSINRRNILEMEMLRLINPRAPRFLPLKPDPEDENVDLRHQLMDERKSADAWMIDCALQRVVKKLAPARKKKVALLVEAFEAVIPCESTLMSPTSGFGRPIQACS</sequence>
<feature type="compositionally biased region" description="Basic and acidic residues" evidence="2">
    <location>
        <begin position="399"/>
        <end position="409"/>
    </location>
</feature>
<evidence type="ECO:0000313" key="5">
    <source>
        <dbReference type="Proteomes" id="UP001327560"/>
    </source>
</evidence>
<evidence type="ECO:0000256" key="2">
    <source>
        <dbReference type="SAM" id="MobiDB-lite"/>
    </source>
</evidence>
<evidence type="ECO:0000313" key="4">
    <source>
        <dbReference type="EMBL" id="WOK99122.1"/>
    </source>
</evidence>
<organism evidence="4 5">
    <name type="scientific">Canna indica</name>
    <name type="common">Indian-shot</name>
    <dbReference type="NCBI Taxonomy" id="4628"/>
    <lineage>
        <taxon>Eukaryota</taxon>
        <taxon>Viridiplantae</taxon>
        <taxon>Streptophyta</taxon>
        <taxon>Embryophyta</taxon>
        <taxon>Tracheophyta</taxon>
        <taxon>Spermatophyta</taxon>
        <taxon>Magnoliopsida</taxon>
        <taxon>Liliopsida</taxon>
        <taxon>Zingiberales</taxon>
        <taxon>Cannaceae</taxon>
        <taxon>Canna</taxon>
    </lineage>
</organism>
<feature type="region of interest" description="Disordered" evidence="2">
    <location>
        <begin position="446"/>
        <end position="467"/>
    </location>
</feature>
<dbReference type="SMART" id="SM01054">
    <property type="entry name" value="CaM_binding"/>
    <property type="match status" value="1"/>
</dbReference>
<dbReference type="Pfam" id="PF07839">
    <property type="entry name" value="CaM_binding"/>
    <property type="match status" value="1"/>
</dbReference>
<dbReference type="AlphaFoldDB" id="A0AAQ3K1U3"/>
<evidence type="ECO:0000259" key="3">
    <source>
        <dbReference type="SMART" id="SM01054"/>
    </source>
</evidence>
<dbReference type="InterPro" id="IPR012417">
    <property type="entry name" value="CaM-bd_dom_pln"/>
</dbReference>
<accession>A0AAQ3K1U3</accession>
<feature type="region of interest" description="Disordered" evidence="2">
    <location>
        <begin position="785"/>
        <end position="836"/>
    </location>
</feature>
<dbReference type="PANTHER" id="PTHR33923">
    <property type="entry name" value="CALMODULIN-BINDING PROTEIN-RELATED"/>
    <property type="match status" value="1"/>
</dbReference>
<feature type="region of interest" description="Disordered" evidence="2">
    <location>
        <begin position="1"/>
        <end position="154"/>
    </location>
</feature>
<reference evidence="4 5" key="1">
    <citation type="submission" date="2023-10" db="EMBL/GenBank/DDBJ databases">
        <title>Chromosome-scale genome assembly provides insights into flower coloration mechanisms of Canna indica.</title>
        <authorList>
            <person name="Li C."/>
        </authorList>
    </citation>
    <scope>NUCLEOTIDE SEQUENCE [LARGE SCALE GENOMIC DNA]</scope>
    <source>
        <tissue evidence="4">Flower</tissue>
    </source>
</reference>
<feature type="region of interest" description="Disordered" evidence="2">
    <location>
        <begin position="390"/>
        <end position="409"/>
    </location>
</feature>
<proteinExistence type="predicted"/>
<feature type="coiled-coil region" evidence="1">
    <location>
        <begin position="287"/>
        <end position="321"/>
    </location>
</feature>
<feature type="compositionally biased region" description="Acidic residues" evidence="2">
    <location>
        <begin position="663"/>
        <end position="675"/>
    </location>
</feature>
<keyword evidence="1" id="KW-0175">Coiled coil</keyword>
<feature type="compositionally biased region" description="Low complexity" evidence="2">
    <location>
        <begin position="100"/>
        <end position="112"/>
    </location>
</feature>
<feature type="domain" description="Calmodulin-binding" evidence="3">
    <location>
        <begin position="950"/>
        <end position="1056"/>
    </location>
</feature>
<name>A0AAQ3K1U3_9LILI</name>
<keyword evidence="5" id="KW-1185">Reference proteome</keyword>
<gene>
    <name evidence="4" type="ORF">Cni_G07834</name>
</gene>
<dbReference type="GO" id="GO:0005516">
    <property type="term" value="F:calmodulin binding"/>
    <property type="evidence" value="ECO:0007669"/>
    <property type="project" value="InterPro"/>
</dbReference>
<evidence type="ECO:0000256" key="1">
    <source>
        <dbReference type="SAM" id="Coils"/>
    </source>
</evidence>
<feature type="compositionally biased region" description="Basic residues" evidence="2">
    <location>
        <begin position="121"/>
        <end position="134"/>
    </location>
</feature>
<feature type="compositionally biased region" description="Polar residues" evidence="2">
    <location>
        <begin position="20"/>
        <end position="33"/>
    </location>
</feature>
<dbReference type="EMBL" id="CP136891">
    <property type="protein sequence ID" value="WOK99122.1"/>
    <property type="molecule type" value="Genomic_DNA"/>
</dbReference>
<feature type="compositionally biased region" description="Low complexity" evidence="2">
    <location>
        <begin position="806"/>
        <end position="815"/>
    </location>
</feature>
<protein>
    <recommendedName>
        <fullName evidence="3">Calmodulin-binding domain-containing protein</fullName>
    </recommendedName>
</protein>
<dbReference type="InterPro" id="IPR044681">
    <property type="entry name" value="PICBP-like"/>
</dbReference>
<dbReference type="Proteomes" id="UP001327560">
    <property type="component" value="Chromosome 2"/>
</dbReference>
<feature type="compositionally biased region" description="Basic and acidic residues" evidence="2">
    <location>
        <begin position="34"/>
        <end position="55"/>
    </location>
</feature>
<dbReference type="PANTHER" id="PTHR33923:SF2">
    <property type="entry name" value="CALMODULIN-BINDING PROTEIN-RELATED"/>
    <property type="match status" value="1"/>
</dbReference>